<evidence type="ECO:0000313" key="2">
    <source>
        <dbReference type="Proteomes" id="UP001732700"/>
    </source>
</evidence>
<dbReference type="Proteomes" id="UP001732700">
    <property type="component" value="Chromosome 7A"/>
</dbReference>
<reference evidence="1" key="1">
    <citation type="submission" date="2021-05" db="EMBL/GenBank/DDBJ databases">
        <authorList>
            <person name="Scholz U."/>
            <person name="Mascher M."/>
            <person name="Fiebig A."/>
        </authorList>
    </citation>
    <scope>NUCLEOTIDE SEQUENCE [LARGE SCALE GENOMIC DNA]</scope>
</reference>
<organism evidence="1 2">
    <name type="scientific">Avena sativa</name>
    <name type="common">Oat</name>
    <dbReference type="NCBI Taxonomy" id="4498"/>
    <lineage>
        <taxon>Eukaryota</taxon>
        <taxon>Viridiplantae</taxon>
        <taxon>Streptophyta</taxon>
        <taxon>Embryophyta</taxon>
        <taxon>Tracheophyta</taxon>
        <taxon>Spermatophyta</taxon>
        <taxon>Magnoliopsida</taxon>
        <taxon>Liliopsida</taxon>
        <taxon>Poales</taxon>
        <taxon>Poaceae</taxon>
        <taxon>BOP clade</taxon>
        <taxon>Pooideae</taxon>
        <taxon>Poodae</taxon>
        <taxon>Poeae</taxon>
        <taxon>Poeae Chloroplast Group 1 (Aveneae type)</taxon>
        <taxon>Aveninae</taxon>
        <taxon>Avena</taxon>
    </lineage>
</organism>
<reference evidence="1" key="2">
    <citation type="submission" date="2025-09" db="UniProtKB">
        <authorList>
            <consortium name="EnsemblPlants"/>
        </authorList>
    </citation>
    <scope>IDENTIFICATION</scope>
</reference>
<proteinExistence type="predicted"/>
<name>A0ACD5ZR53_AVESA</name>
<accession>A0ACD5ZR53</accession>
<protein>
    <submittedName>
        <fullName evidence="1">Uncharacterized protein</fullName>
    </submittedName>
</protein>
<keyword evidence="2" id="KW-1185">Reference proteome</keyword>
<dbReference type="EnsemblPlants" id="AVESA.00010b.r2.7AG1211710.1">
    <property type="protein sequence ID" value="AVESA.00010b.r2.7AG1211710.1.CDS.1"/>
    <property type="gene ID" value="AVESA.00010b.r2.7AG1211710"/>
</dbReference>
<sequence length="77" mass="7854">MARFAAVPLVFLVILAFFAVSGAARRLGGDVWAPEGEAVAGGDGVMAQLLRQMYLQRLGAGPSCGTHSANGGCPSHP</sequence>
<evidence type="ECO:0000313" key="1">
    <source>
        <dbReference type="EnsemblPlants" id="AVESA.00010b.r2.7AG1211710.1.CDS.1"/>
    </source>
</evidence>